<dbReference type="NCBIfam" id="NF006619">
    <property type="entry name" value="PRK09186.1"/>
    <property type="match status" value="1"/>
</dbReference>
<organism evidence="3">
    <name type="scientific">uncultured Desulfobacteraceae bacterium</name>
    <dbReference type="NCBI Taxonomy" id="218296"/>
    <lineage>
        <taxon>Bacteria</taxon>
        <taxon>Pseudomonadati</taxon>
        <taxon>Thermodesulfobacteriota</taxon>
        <taxon>Desulfobacteria</taxon>
        <taxon>Desulfobacterales</taxon>
        <taxon>Desulfobacteraceae</taxon>
        <taxon>environmental samples</taxon>
    </lineage>
</organism>
<evidence type="ECO:0000256" key="2">
    <source>
        <dbReference type="ARBA" id="ARBA00023002"/>
    </source>
</evidence>
<reference evidence="3" key="1">
    <citation type="submission" date="2019-01" db="EMBL/GenBank/DDBJ databases">
        <authorList>
            <consortium name="Genoscope - CEA"/>
            <person name="William W."/>
        </authorList>
    </citation>
    <scope>NUCLEOTIDE SEQUENCE</scope>
    <source>
        <strain evidence="3">CR-1</strain>
    </source>
</reference>
<dbReference type="PANTHER" id="PTHR42760:SF133">
    <property type="entry name" value="3-OXOACYL-[ACYL-CARRIER-PROTEIN] REDUCTASE"/>
    <property type="match status" value="1"/>
</dbReference>
<dbReference type="Gene3D" id="3.40.50.720">
    <property type="entry name" value="NAD(P)-binding Rossmann-like Domain"/>
    <property type="match status" value="1"/>
</dbReference>
<keyword evidence="3" id="KW-0966">Cell projection</keyword>
<dbReference type="EMBL" id="CAACVI010000034">
    <property type="protein sequence ID" value="VEN74489.1"/>
    <property type="molecule type" value="Genomic_DNA"/>
</dbReference>
<sequence length="257" mass="27891">MLGGQMLKGMVVAISGAAGRIGSAFAEAVVQNSGRVVLGDVLEKEGKKLELVLGTEKSVFLLANLSKKNEIKAFFDNGVARFGRIDAAVHCSYPRSKQWGTRFEEIEDDLLAEDLKIQLGGSILFSQQAIRLFCEQGHGNLVHVSSIQGVAAPKFEHYDGTKMCSPIEYSAIKSGIIAISKYLAKYTKGENIRVNCISPGGILDNQPESFLKKYKSSCTSKGMLDASDLTGTLIYLLSDQSKYLNGQNIVVDDGWTL</sequence>
<comment type="similarity">
    <text evidence="1">Belongs to the short-chain dehydrogenases/reductases (SDR) family.</text>
</comment>
<dbReference type="PRINTS" id="PR00081">
    <property type="entry name" value="GDHRDH"/>
</dbReference>
<protein>
    <submittedName>
        <fullName evidence="3">Post-translational flagellin modification protein A</fullName>
    </submittedName>
</protein>
<dbReference type="Pfam" id="PF13561">
    <property type="entry name" value="adh_short_C2"/>
    <property type="match status" value="1"/>
</dbReference>
<evidence type="ECO:0000313" key="3">
    <source>
        <dbReference type="EMBL" id="VEN74489.1"/>
    </source>
</evidence>
<dbReference type="InterPro" id="IPR002347">
    <property type="entry name" value="SDR_fam"/>
</dbReference>
<keyword evidence="2" id="KW-0560">Oxidoreductase</keyword>
<dbReference type="PANTHER" id="PTHR42760">
    <property type="entry name" value="SHORT-CHAIN DEHYDROGENASES/REDUCTASES FAMILY MEMBER"/>
    <property type="match status" value="1"/>
</dbReference>
<dbReference type="InterPro" id="IPR036291">
    <property type="entry name" value="NAD(P)-bd_dom_sf"/>
</dbReference>
<dbReference type="SUPFAM" id="SSF51735">
    <property type="entry name" value="NAD(P)-binding Rossmann-fold domains"/>
    <property type="match status" value="1"/>
</dbReference>
<proteinExistence type="inferred from homology"/>
<gene>
    <name evidence="3" type="primary">ptmA</name>
    <name evidence="3" type="ORF">EPICR_40068</name>
</gene>
<dbReference type="GO" id="GO:0016616">
    <property type="term" value="F:oxidoreductase activity, acting on the CH-OH group of donors, NAD or NADP as acceptor"/>
    <property type="evidence" value="ECO:0007669"/>
    <property type="project" value="TreeGrafter"/>
</dbReference>
<keyword evidence="3" id="KW-0969">Cilium</keyword>
<name>A0A484HGV3_9BACT</name>
<evidence type="ECO:0000256" key="1">
    <source>
        <dbReference type="ARBA" id="ARBA00006484"/>
    </source>
</evidence>
<accession>A0A484HGV3</accession>
<keyword evidence="3" id="KW-0282">Flagellum</keyword>
<dbReference type="AlphaFoldDB" id="A0A484HGV3"/>